<gene>
    <name evidence="2" type="ORF">BYL167_LOCUS64860</name>
</gene>
<evidence type="ECO:0000313" key="2">
    <source>
        <dbReference type="EMBL" id="CAF5104923.1"/>
    </source>
</evidence>
<reference evidence="2" key="1">
    <citation type="submission" date="2021-02" db="EMBL/GenBank/DDBJ databases">
        <authorList>
            <person name="Nowell W R."/>
        </authorList>
    </citation>
    <scope>NUCLEOTIDE SEQUENCE</scope>
</reference>
<sequence>LRVYPHSPSQQQQQQQFQLSPISQHSAISSPASTTVSRRVNENISSLT</sequence>
<feature type="non-terminal residue" evidence="2">
    <location>
        <position position="1"/>
    </location>
</feature>
<name>A0A8S3F5A6_9BILA</name>
<feature type="compositionally biased region" description="Low complexity" evidence="1">
    <location>
        <begin position="7"/>
        <end position="24"/>
    </location>
</feature>
<feature type="non-terminal residue" evidence="2">
    <location>
        <position position="48"/>
    </location>
</feature>
<evidence type="ECO:0000256" key="1">
    <source>
        <dbReference type="SAM" id="MobiDB-lite"/>
    </source>
</evidence>
<evidence type="ECO:0000313" key="3">
    <source>
        <dbReference type="Proteomes" id="UP000681967"/>
    </source>
</evidence>
<feature type="region of interest" description="Disordered" evidence="1">
    <location>
        <begin position="1"/>
        <end position="48"/>
    </location>
</feature>
<feature type="compositionally biased region" description="Polar residues" evidence="1">
    <location>
        <begin position="25"/>
        <end position="48"/>
    </location>
</feature>
<dbReference type="EMBL" id="CAJOBH010239722">
    <property type="protein sequence ID" value="CAF5104923.1"/>
    <property type="molecule type" value="Genomic_DNA"/>
</dbReference>
<protein>
    <submittedName>
        <fullName evidence="2">Uncharacterized protein</fullName>
    </submittedName>
</protein>
<comment type="caution">
    <text evidence="2">The sequence shown here is derived from an EMBL/GenBank/DDBJ whole genome shotgun (WGS) entry which is preliminary data.</text>
</comment>
<dbReference type="AlphaFoldDB" id="A0A8S3F5A6"/>
<organism evidence="2 3">
    <name type="scientific">Rotaria magnacalcarata</name>
    <dbReference type="NCBI Taxonomy" id="392030"/>
    <lineage>
        <taxon>Eukaryota</taxon>
        <taxon>Metazoa</taxon>
        <taxon>Spiralia</taxon>
        <taxon>Gnathifera</taxon>
        <taxon>Rotifera</taxon>
        <taxon>Eurotatoria</taxon>
        <taxon>Bdelloidea</taxon>
        <taxon>Philodinida</taxon>
        <taxon>Philodinidae</taxon>
        <taxon>Rotaria</taxon>
    </lineage>
</organism>
<proteinExistence type="predicted"/>
<dbReference type="Proteomes" id="UP000681967">
    <property type="component" value="Unassembled WGS sequence"/>
</dbReference>
<accession>A0A8S3F5A6</accession>